<dbReference type="InterPro" id="IPR046275">
    <property type="entry name" value="DUF6308"/>
</dbReference>
<comment type="caution">
    <text evidence="1">The sequence shown here is derived from an EMBL/GenBank/DDBJ whole genome shotgun (WGS) entry which is preliminary data.</text>
</comment>
<gene>
    <name evidence="1" type="ORF">GB881_06515</name>
</gene>
<dbReference type="AlphaFoldDB" id="A0A6N7EE67"/>
<dbReference type="RefSeq" id="WP_152194853.1">
    <property type="nucleotide sequence ID" value="NZ_VUKD01000002.1"/>
</dbReference>
<evidence type="ECO:0000313" key="1">
    <source>
        <dbReference type="EMBL" id="MPV36712.1"/>
    </source>
</evidence>
<accession>A0A6N7EE67</accession>
<proteinExistence type="predicted"/>
<name>A0A6N7EE67_9MICO</name>
<sequence>MAITTLNIAGTTWTVNASLKRFAGYPRKTPIRFDYPLRGEHGVISNEDIARTHAVSSRISHAERDYFIDRAADAPWIAQEADLADADPNERGGLFDAMTDLFWHFEEHAPSGVAFAKISKVLHLKHPAAFPIIDKRVKAAYRPAAKALNETHPELGWRRRTWIAVRRDLISARANGAMSELRTAVKNYESDDVAKRHRVRKMAQLTDLRLLDILTW</sequence>
<dbReference type="EMBL" id="WHPC01000017">
    <property type="protein sequence ID" value="MPV36712.1"/>
    <property type="molecule type" value="Genomic_DNA"/>
</dbReference>
<reference evidence="1 2" key="1">
    <citation type="submission" date="2019-10" db="EMBL/GenBank/DDBJ databases">
        <title>Georgenia wutianyii sp. nov. and Georgenia yuyongxinii sp. nov. isolated from plateau pika (Ochotona curzoniae) in the Qinghai-Tibet plateau of China.</title>
        <authorList>
            <person name="Tian Z."/>
        </authorList>
    </citation>
    <scope>NUCLEOTIDE SEQUENCE [LARGE SCALE GENOMIC DNA]</scope>
    <source>
        <strain evidence="1 2">JCM 19765</strain>
    </source>
</reference>
<dbReference type="Proteomes" id="UP000437709">
    <property type="component" value="Unassembled WGS sequence"/>
</dbReference>
<dbReference type="OrthoDB" id="4708338at2"/>
<evidence type="ECO:0000313" key="2">
    <source>
        <dbReference type="Proteomes" id="UP000437709"/>
    </source>
</evidence>
<organism evidence="1 2">
    <name type="scientific">Georgenia subflava</name>
    <dbReference type="NCBI Taxonomy" id="1622177"/>
    <lineage>
        <taxon>Bacteria</taxon>
        <taxon>Bacillati</taxon>
        <taxon>Actinomycetota</taxon>
        <taxon>Actinomycetes</taxon>
        <taxon>Micrococcales</taxon>
        <taxon>Bogoriellaceae</taxon>
        <taxon>Georgenia</taxon>
    </lineage>
</organism>
<protein>
    <submittedName>
        <fullName evidence="1">Uncharacterized protein</fullName>
    </submittedName>
</protein>
<dbReference type="Pfam" id="PF19827">
    <property type="entry name" value="DUF6308"/>
    <property type="match status" value="1"/>
</dbReference>
<keyword evidence="2" id="KW-1185">Reference proteome</keyword>